<accession>A0ABW0QF47</accession>
<name>A0ABW0QF47_9BURK</name>
<evidence type="ECO:0000313" key="4">
    <source>
        <dbReference type="EMBL" id="MFC5522829.1"/>
    </source>
</evidence>
<feature type="compositionally biased region" description="Gly residues" evidence="1">
    <location>
        <begin position="277"/>
        <end position="287"/>
    </location>
</feature>
<proteinExistence type="predicted"/>
<keyword evidence="2" id="KW-1133">Transmembrane helix</keyword>
<feature type="transmembrane region" description="Helical" evidence="2">
    <location>
        <begin position="139"/>
        <end position="157"/>
    </location>
</feature>
<feature type="region of interest" description="Disordered" evidence="1">
    <location>
        <begin position="236"/>
        <end position="287"/>
    </location>
</feature>
<evidence type="ECO:0000256" key="2">
    <source>
        <dbReference type="SAM" id="Phobius"/>
    </source>
</evidence>
<dbReference type="RefSeq" id="WP_068835405.1">
    <property type="nucleotide sequence ID" value="NZ_JBHSMX010000058.1"/>
</dbReference>
<comment type="caution">
    <text evidence="4">The sequence shown here is derived from an EMBL/GenBank/DDBJ whole genome shotgun (WGS) entry which is preliminary data.</text>
</comment>
<protein>
    <submittedName>
        <fullName evidence="4">Tetratricopeptide repeat protein</fullName>
    </submittedName>
</protein>
<dbReference type="EMBL" id="JBHSMX010000058">
    <property type="protein sequence ID" value="MFC5522829.1"/>
    <property type="molecule type" value="Genomic_DNA"/>
</dbReference>
<dbReference type="Gene3D" id="1.25.40.10">
    <property type="entry name" value="Tetratricopeptide repeat domain"/>
    <property type="match status" value="1"/>
</dbReference>
<dbReference type="SUPFAM" id="SSF48452">
    <property type="entry name" value="TPR-like"/>
    <property type="match status" value="1"/>
</dbReference>
<keyword evidence="3" id="KW-0732">Signal</keyword>
<evidence type="ECO:0000256" key="3">
    <source>
        <dbReference type="SAM" id="SignalP"/>
    </source>
</evidence>
<keyword evidence="2" id="KW-0472">Membrane</keyword>
<feature type="signal peptide" evidence="3">
    <location>
        <begin position="1"/>
        <end position="27"/>
    </location>
</feature>
<reference evidence="5" key="1">
    <citation type="journal article" date="2019" name="Int. J. Syst. Evol. Microbiol.">
        <title>The Global Catalogue of Microorganisms (GCM) 10K type strain sequencing project: providing services to taxonomists for standard genome sequencing and annotation.</title>
        <authorList>
            <consortium name="The Broad Institute Genomics Platform"/>
            <consortium name="The Broad Institute Genome Sequencing Center for Infectious Disease"/>
            <person name="Wu L."/>
            <person name="Ma J."/>
        </authorList>
    </citation>
    <scope>NUCLEOTIDE SEQUENCE [LARGE SCALE GENOMIC DNA]</scope>
    <source>
        <strain evidence="5">CGMCC 4.7277</strain>
    </source>
</reference>
<keyword evidence="2" id="KW-0812">Transmembrane</keyword>
<gene>
    <name evidence="4" type="ORF">ACFPP7_18225</name>
</gene>
<feature type="compositionally biased region" description="Polar residues" evidence="1">
    <location>
        <begin position="243"/>
        <end position="259"/>
    </location>
</feature>
<dbReference type="Proteomes" id="UP001596084">
    <property type="component" value="Unassembled WGS sequence"/>
</dbReference>
<feature type="compositionally biased region" description="Low complexity" evidence="1">
    <location>
        <begin position="264"/>
        <end position="276"/>
    </location>
</feature>
<dbReference type="InterPro" id="IPR011990">
    <property type="entry name" value="TPR-like_helical_dom_sf"/>
</dbReference>
<feature type="chain" id="PRO_5046635424" evidence="3">
    <location>
        <begin position="28"/>
        <end position="287"/>
    </location>
</feature>
<sequence>MQYASVIQRAARWLVVAAFLSFGFAMAQSEPSMNEIYATAQAGKLDEAQKMILHVLVAHPNSAKAHFVQSELFARQGNLGKARDALTAAEKLAPGLPFAKPEAVQALRSQLSARSASVSSSDSTPRNFAPATSPSSPSWILPLLLAGGVIAAGYFIFRRRAPVQPVQQPVYANQSGLSGPQTFGSAATTMQPPVGQPPGSGLGGQIMGGVATGLAVGAGVMAAEAIGRKLMGNHGQSGLPLENRSNNDYQPSTTNTDMGGQNFGVTDTGSWDDGGSVDVGGGNDWDT</sequence>
<feature type="region of interest" description="Disordered" evidence="1">
    <location>
        <begin position="115"/>
        <end position="135"/>
    </location>
</feature>
<organism evidence="4 5">
    <name type="scientific">Polaromonas jejuensis</name>
    <dbReference type="NCBI Taxonomy" id="457502"/>
    <lineage>
        <taxon>Bacteria</taxon>
        <taxon>Pseudomonadati</taxon>
        <taxon>Pseudomonadota</taxon>
        <taxon>Betaproteobacteria</taxon>
        <taxon>Burkholderiales</taxon>
        <taxon>Comamonadaceae</taxon>
        <taxon>Polaromonas</taxon>
    </lineage>
</organism>
<evidence type="ECO:0000256" key="1">
    <source>
        <dbReference type="SAM" id="MobiDB-lite"/>
    </source>
</evidence>
<keyword evidence="5" id="KW-1185">Reference proteome</keyword>
<evidence type="ECO:0000313" key="5">
    <source>
        <dbReference type="Proteomes" id="UP001596084"/>
    </source>
</evidence>